<dbReference type="OrthoDB" id="6543050at2"/>
<dbReference type="InterPro" id="IPR007791">
    <property type="entry name" value="DjlA_N"/>
</dbReference>
<dbReference type="AlphaFoldDB" id="A0A511UNN4"/>
<dbReference type="CDD" id="cd07176">
    <property type="entry name" value="terB"/>
    <property type="match status" value="1"/>
</dbReference>
<gene>
    <name evidence="2" type="ORF">HVA01_18360</name>
</gene>
<dbReference type="SUPFAM" id="SSF158682">
    <property type="entry name" value="TerB-like"/>
    <property type="match status" value="1"/>
</dbReference>
<accession>A0A511UNN4</accession>
<feature type="domain" description="Co-chaperone DjlA N-terminal" evidence="1">
    <location>
        <begin position="31"/>
        <end position="149"/>
    </location>
</feature>
<dbReference type="EMBL" id="BJXV01000009">
    <property type="protein sequence ID" value="GEN28190.1"/>
    <property type="molecule type" value="Genomic_DNA"/>
</dbReference>
<proteinExistence type="predicted"/>
<protein>
    <submittedName>
        <fullName evidence="2">Tellurite resistance TerB</fullName>
    </submittedName>
</protein>
<dbReference type="Pfam" id="PF05099">
    <property type="entry name" value="TerB"/>
    <property type="match status" value="1"/>
</dbReference>
<evidence type="ECO:0000313" key="3">
    <source>
        <dbReference type="Proteomes" id="UP000321303"/>
    </source>
</evidence>
<dbReference type="RefSeq" id="WP_146875025.1">
    <property type="nucleotide sequence ID" value="NZ_BJXV01000009.1"/>
</dbReference>
<dbReference type="Gene3D" id="1.10.3680.10">
    <property type="entry name" value="TerB-like"/>
    <property type="match status" value="1"/>
</dbReference>
<comment type="caution">
    <text evidence="2">The sequence shown here is derived from an EMBL/GenBank/DDBJ whole genome shotgun (WGS) entry which is preliminary data.</text>
</comment>
<name>A0A511UNN4_9GAMM</name>
<keyword evidence="3" id="KW-1185">Reference proteome</keyword>
<organism evidence="2 3">
    <name type="scientific">Halovibrio variabilis</name>
    <dbReference type="NCBI Taxonomy" id="31910"/>
    <lineage>
        <taxon>Bacteria</taxon>
        <taxon>Pseudomonadati</taxon>
        <taxon>Pseudomonadota</taxon>
        <taxon>Gammaproteobacteria</taxon>
        <taxon>Oceanospirillales</taxon>
        <taxon>Halomonadaceae</taxon>
        <taxon>Halovibrio</taxon>
    </lineage>
</organism>
<evidence type="ECO:0000313" key="2">
    <source>
        <dbReference type="EMBL" id="GEN28190.1"/>
    </source>
</evidence>
<sequence length="150" mass="16471">MALDWLKENVTKARENLTAEVAKFKNRTFMEAIVSGCALVAAADGSVDASEKQKMAAFLERSDELKHFDIRQVIEVFNKAVGDFEFDHAIGKANALQTVGKVRGKEDQARVIVRVVCAIGAADGDFDADEKAVVREIAQELGLKPEEFDL</sequence>
<evidence type="ECO:0000259" key="1">
    <source>
        <dbReference type="Pfam" id="PF05099"/>
    </source>
</evidence>
<dbReference type="InterPro" id="IPR029024">
    <property type="entry name" value="TerB-like"/>
</dbReference>
<dbReference type="Proteomes" id="UP000321303">
    <property type="component" value="Unassembled WGS sequence"/>
</dbReference>
<reference evidence="2 3" key="1">
    <citation type="submission" date="2019-07" db="EMBL/GenBank/DDBJ databases">
        <title>Whole genome shotgun sequence of Halomonas variabilis NBRC 102410.</title>
        <authorList>
            <person name="Hosoyama A."/>
            <person name="Uohara A."/>
            <person name="Ohji S."/>
            <person name="Ichikawa N."/>
        </authorList>
    </citation>
    <scope>NUCLEOTIDE SEQUENCE [LARGE SCALE GENOMIC DNA]</scope>
    <source>
        <strain evidence="2 3">NBRC 102410</strain>
    </source>
</reference>